<organism evidence="3 4">
    <name type="scientific">Candidatus Enterococcus willemsii</name>
    <dbReference type="NCBI Taxonomy" id="1857215"/>
    <lineage>
        <taxon>Bacteria</taxon>
        <taxon>Bacillati</taxon>
        <taxon>Bacillota</taxon>
        <taxon>Bacilli</taxon>
        <taxon>Lactobacillales</taxon>
        <taxon>Enterococcaceae</taxon>
        <taxon>Enterococcus</taxon>
    </lineage>
</organism>
<gene>
    <name evidence="3" type="ORF">BAU17_11675</name>
</gene>
<dbReference type="InterPro" id="IPR025328">
    <property type="entry name" value="DUF4234"/>
</dbReference>
<evidence type="ECO:0000313" key="4">
    <source>
        <dbReference type="Proteomes" id="UP000782705"/>
    </source>
</evidence>
<evidence type="ECO:0000259" key="2">
    <source>
        <dbReference type="Pfam" id="PF14018"/>
    </source>
</evidence>
<feature type="transmembrane region" description="Helical" evidence="1">
    <location>
        <begin position="91"/>
        <end position="111"/>
    </location>
</feature>
<sequence>MNQKRMIGPNRSVLLIIVLSIITCGIYPFIWMYQVTSELNEYTEDYHLNPSLVIVLTLLTCGLYQFYWWYRINELMMRAQYQTGYSMPTDNKLLFILLTFFGLALINMAILQSDLNRLWDQAMRADAEVNNQPPIDSTSNDEWTDY</sequence>
<evidence type="ECO:0000313" key="3">
    <source>
        <dbReference type="EMBL" id="KAF1302867.1"/>
    </source>
</evidence>
<accession>A0ABQ6YYA4</accession>
<reference evidence="3 4" key="1">
    <citation type="submission" date="2016-06" db="EMBL/GenBank/DDBJ databases">
        <title>Four novel species of enterococci isolated from chicken manure.</title>
        <authorList>
            <person name="Van Tyne D."/>
        </authorList>
    </citation>
    <scope>NUCLEOTIDE SEQUENCE [LARGE SCALE GENOMIC DNA]</scope>
    <source>
        <strain evidence="3 4">CU12B</strain>
    </source>
</reference>
<keyword evidence="1" id="KW-1133">Transmembrane helix</keyword>
<keyword evidence="4" id="KW-1185">Reference proteome</keyword>
<name>A0ABQ6YYA4_9ENTE</name>
<proteinExistence type="predicted"/>
<keyword evidence="1" id="KW-0472">Membrane</keyword>
<dbReference type="Pfam" id="PF14018">
    <property type="entry name" value="DUF4234"/>
    <property type="match status" value="2"/>
</dbReference>
<feature type="transmembrane region" description="Helical" evidence="1">
    <location>
        <begin position="51"/>
        <end position="70"/>
    </location>
</feature>
<evidence type="ECO:0000256" key="1">
    <source>
        <dbReference type="SAM" id="Phobius"/>
    </source>
</evidence>
<feature type="transmembrane region" description="Helical" evidence="1">
    <location>
        <begin position="12"/>
        <end position="31"/>
    </location>
</feature>
<protein>
    <recommendedName>
        <fullName evidence="2">DUF4234 domain-containing protein</fullName>
    </recommendedName>
</protein>
<feature type="domain" description="DUF4234" evidence="2">
    <location>
        <begin position="52"/>
        <end position="100"/>
    </location>
</feature>
<dbReference type="EMBL" id="MAEL01000045">
    <property type="protein sequence ID" value="KAF1302867.1"/>
    <property type="molecule type" value="Genomic_DNA"/>
</dbReference>
<dbReference type="RefSeq" id="WP_161902527.1">
    <property type="nucleotide sequence ID" value="NZ_MAEL01000045.1"/>
</dbReference>
<dbReference type="Proteomes" id="UP000782705">
    <property type="component" value="Unassembled WGS sequence"/>
</dbReference>
<keyword evidence="1" id="KW-0812">Transmembrane</keyword>
<feature type="domain" description="DUF4234" evidence="2">
    <location>
        <begin position="11"/>
        <end position="47"/>
    </location>
</feature>
<comment type="caution">
    <text evidence="3">The sequence shown here is derived from an EMBL/GenBank/DDBJ whole genome shotgun (WGS) entry which is preliminary data.</text>
</comment>